<reference evidence="1" key="1">
    <citation type="submission" date="2016-08" db="EMBL/GenBank/DDBJ databases">
        <authorList>
            <person name="Ngugi D.K."/>
            <person name="Miyake S."/>
            <person name="Stingl U."/>
        </authorList>
    </citation>
    <scope>NUCLEOTIDE SEQUENCE</scope>
    <source>
        <strain evidence="1">SCG-B11WGA-EpuloA1</strain>
    </source>
</reference>
<keyword evidence="2" id="KW-1185">Reference proteome</keyword>
<protein>
    <submittedName>
        <fullName evidence="1">Uncharacterized protein</fullName>
    </submittedName>
</protein>
<proteinExistence type="predicted"/>
<name>A0ACC8XD02_9FIRM</name>
<accession>A0ACC8XD02</accession>
<dbReference type="EMBL" id="LJDB01000050">
    <property type="protein sequence ID" value="ONI40501.1"/>
    <property type="molecule type" value="Genomic_DNA"/>
</dbReference>
<dbReference type="Proteomes" id="UP000188605">
    <property type="component" value="Unassembled WGS sequence"/>
</dbReference>
<sequence>MNKKFALVLAGIMSLSVFAGCSSSSDEASTPATPEEKVAQQQEVIDAPPIDVLNQEEKMSMSIVTMQGHAQPDSKTEQWLEERYNLDIDIVVLPGWSDGVAKVGLLMADAEQRPDIVWWWGMDQDFQKWIEAGIVVDVAPYAEKYTVMKDYYNKQNPETWFFASQDDGSMYRIPGDVGEPSSETLMIRKDWLDNLGLPIPTTLDELNDVLYAFTFDDPDGNGVDDTFGLGGDGYDIRSFWPWIQGSGDGYGDGTGEGYFWIDNDGEFIYALTSDDAKIWIERISKLYADGVITTNIITDTDRFEEIAKGGFGVFHGWINHNNPNDTSMRSFYASNLDAQWIPIDMVAGDNGNPQYRPAPAAAWCYFAITDACEDPERAYALWDDVSKPENYVQKRFGIEGEDWIKNEDGTYELIVNENPNRNEEENIGIALFKDLFARKDEYNIENIATTSDLYKKALDGSQDIRVHKVQHKDISKYPVWLDKSVDLTDTALEYMWAFIAGTKSMDEWDQYIEEMNSLGLAEVLEELSTVYPEQQAAYEKYLSTLE</sequence>
<evidence type="ECO:0000313" key="2">
    <source>
        <dbReference type="Proteomes" id="UP000188605"/>
    </source>
</evidence>
<comment type="caution">
    <text evidence="1">The sequence shown here is derived from an EMBL/GenBank/DDBJ whole genome shotgun (WGS) entry which is preliminary data.</text>
</comment>
<organism evidence="1 2">
    <name type="scientific">Candidatus Epulonipiscium fishelsonii</name>
    <dbReference type="NCBI Taxonomy" id="77094"/>
    <lineage>
        <taxon>Bacteria</taxon>
        <taxon>Bacillati</taxon>
        <taxon>Bacillota</taxon>
        <taxon>Clostridia</taxon>
        <taxon>Lachnospirales</taxon>
        <taxon>Lachnospiraceae</taxon>
        <taxon>Candidatus Epulonipiscium</taxon>
    </lineage>
</organism>
<gene>
    <name evidence="1" type="ORF">AN396_05865</name>
</gene>
<evidence type="ECO:0000313" key="1">
    <source>
        <dbReference type="EMBL" id="ONI40501.1"/>
    </source>
</evidence>